<sequence>MVSRRVVAVVAPLVVLPSAVIGKKVTLYDYVPEGATWEGPPLFSASTTIAAVGTDTVADETTYVEEVVVTYAAQPYPTQYSDFRDATTTWTLISEPTTATYTFVEGATRIYQSVPADTARGLFEAGSVRSCAVREDGTADCVLTVLWDMGGTSADVVAKPTTYSGSVTPIYTLTMDANNGAALRDMRGPIWALCIGFLAATMALL</sequence>
<feature type="signal peptide" evidence="1">
    <location>
        <begin position="1"/>
        <end position="22"/>
    </location>
</feature>
<accession>A0A550CTK0</accession>
<proteinExistence type="predicted"/>
<name>A0A550CTK0_9AGAR</name>
<gene>
    <name evidence="2" type="ORF">BD626DRAFT_480822</name>
</gene>
<evidence type="ECO:0000313" key="3">
    <source>
        <dbReference type="Proteomes" id="UP000320762"/>
    </source>
</evidence>
<feature type="chain" id="PRO_5022175485" evidence="1">
    <location>
        <begin position="23"/>
        <end position="205"/>
    </location>
</feature>
<keyword evidence="1" id="KW-0732">Signal</keyword>
<organism evidence="2 3">
    <name type="scientific">Schizophyllum amplum</name>
    <dbReference type="NCBI Taxonomy" id="97359"/>
    <lineage>
        <taxon>Eukaryota</taxon>
        <taxon>Fungi</taxon>
        <taxon>Dikarya</taxon>
        <taxon>Basidiomycota</taxon>
        <taxon>Agaricomycotina</taxon>
        <taxon>Agaricomycetes</taxon>
        <taxon>Agaricomycetidae</taxon>
        <taxon>Agaricales</taxon>
        <taxon>Schizophyllaceae</taxon>
        <taxon>Schizophyllum</taxon>
    </lineage>
</organism>
<dbReference type="AlphaFoldDB" id="A0A550CTK0"/>
<dbReference type="EMBL" id="VDMD01000002">
    <property type="protein sequence ID" value="TRM68112.1"/>
    <property type="molecule type" value="Genomic_DNA"/>
</dbReference>
<comment type="caution">
    <text evidence="2">The sequence shown here is derived from an EMBL/GenBank/DDBJ whole genome shotgun (WGS) entry which is preliminary data.</text>
</comment>
<dbReference type="OrthoDB" id="10309777at2759"/>
<reference evidence="2 3" key="1">
    <citation type="journal article" date="2019" name="New Phytol.">
        <title>Comparative genomics reveals unique wood-decay strategies and fruiting body development in the Schizophyllaceae.</title>
        <authorList>
            <person name="Almasi E."/>
            <person name="Sahu N."/>
            <person name="Krizsan K."/>
            <person name="Balint B."/>
            <person name="Kovacs G.M."/>
            <person name="Kiss B."/>
            <person name="Cseklye J."/>
            <person name="Drula E."/>
            <person name="Henrissat B."/>
            <person name="Nagy I."/>
            <person name="Chovatia M."/>
            <person name="Adam C."/>
            <person name="LaButti K."/>
            <person name="Lipzen A."/>
            <person name="Riley R."/>
            <person name="Grigoriev I.V."/>
            <person name="Nagy L.G."/>
        </authorList>
    </citation>
    <scope>NUCLEOTIDE SEQUENCE [LARGE SCALE GENOMIC DNA]</scope>
    <source>
        <strain evidence="2 3">NL-1724</strain>
    </source>
</reference>
<evidence type="ECO:0000256" key="1">
    <source>
        <dbReference type="SAM" id="SignalP"/>
    </source>
</evidence>
<keyword evidence="3" id="KW-1185">Reference proteome</keyword>
<evidence type="ECO:0000313" key="2">
    <source>
        <dbReference type="EMBL" id="TRM68112.1"/>
    </source>
</evidence>
<protein>
    <submittedName>
        <fullName evidence="2">Uncharacterized protein</fullName>
    </submittedName>
</protein>
<dbReference type="Proteomes" id="UP000320762">
    <property type="component" value="Unassembled WGS sequence"/>
</dbReference>